<feature type="signal peptide" evidence="2">
    <location>
        <begin position="1"/>
        <end position="20"/>
    </location>
</feature>
<dbReference type="PROSITE" id="PS00018">
    <property type="entry name" value="EF_HAND_1"/>
    <property type="match status" value="1"/>
</dbReference>
<keyword evidence="2" id="KW-0732">Signal</keyword>
<feature type="region of interest" description="Disordered" evidence="1">
    <location>
        <begin position="26"/>
        <end position="66"/>
    </location>
</feature>
<dbReference type="RefSeq" id="WP_130523656.1">
    <property type="nucleotide sequence ID" value="NZ_SHLZ01000001.1"/>
</dbReference>
<evidence type="ECO:0000256" key="2">
    <source>
        <dbReference type="SAM" id="SignalP"/>
    </source>
</evidence>
<dbReference type="AlphaFoldDB" id="A0A4Q8LW32"/>
<evidence type="ECO:0000256" key="1">
    <source>
        <dbReference type="SAM" id="MobiDB-lite"/>
    </source>
</evidence>
<evidence type="ECO:0008006" key="5">
    <source>
        <dbReference type="Google" id="ProtNLM"/>
    </source>
</evidence>
<dbReference type="InterPro" id="IPR018247">
    <property type="entry name" value="EF_Hand_1_Ca_BS"/>
</dbReference>
<accession>A0A4Q8LW32</accession>
<comment type="caution">
    <text evidence="3">The sequence shown here is derived from an EMBL/GenBank/DDBJ whole genome shotgun (WGS) entry which is preliminary data.</text>
</comment>
<dbReference type="EMBL" id="SHMF01000002">
    <property type="protein sequence ID" value="TAA36121.1"/>
    <property type="molecule type" value="Genomic_DNA"/>
</dbReference>
<feature type="compositionally biased region" description="Polar residues" evidence="1">
    <location>
        <begin position="39"/>
        <end position="57"/>
    </location>
</feature>
<protein>
    <recommendedName>
        <fullName evidence="5">EF-hand domain-containing protein</fullName>
    </recommendedName>
</protein>
<name>A0A4Q8LW32_9GAMM</name>
<gene>
    <name evidence="3" type="ORF">EA656_10860</name>
</gene>
<dbReference type="Proteomes" id="UP000292087">
    <property type="component" value="Unassembled WGS sequence"/>
</dbReference>
<organism evidence="3 4">
    <name type="scientific">Pseudoxanthomonas winnipegensis</name>
    <dbReference type="NCBI Taxonomy" id="2480810"/>
    <lineage>
        <taxon>Bacteria</taxon>
        <taxon>Pseudomonadati</taxon>
        <taxon>Pseudomonadota</taxon>
        <taxon>Gammaproteobacteria</taxon>
        <taxon>Lysobacterales</taxon>
        <taxon>Lysobacteraceae</taxon>
        <taxon>Pseudoxanthomonas</taxon>
    </lineage>
</organism>
<evidence type="ECO:0000313" key="4">
    <source>
        <dbReference type="Proteomes" id="UP000292087"/>
    </source>
</evidence>
<reference evidence="3 4" key="1">
    <citation type="submission" date="2019-02" db="EMBL/GenBank/DDBJ databases">
        <title>WGS of Pseudoxanthomonas species novum from clinical isolates.</title>
        <authorList>
            <person name="Bernier A.-M."/>
            <person name="Bernard K."/>
            <person name="Vachon A."/>
        </authorList>
    </citation>
    <scope>NUCLEOTIDE SEQUENCE [LARGE SCALE GENOMIC DNA]</scope>
    <source>
        <strain evidence="3 4">NML140781</strain>
    </source>
</reference>
<feature type="chain" id="PRO_5020236624" description="EF-hand domain-containing protein" evidence="2">
    <location>
        <begin position="21"/>
        <end position="299"/>
    </location>
</feature>
<proteinExistence type="predicted"/>
<evidence type="ECO:0000313" key="3">
    <source>
        <dbReference type="EMBL" id="TAA36121.1"/>
    </source>
</evidence>
<sequence length="299" mass="32276">MNKLLTASLAVAIIAVLALAAGVQGGSRSKTMPEDSVPNAASGSNDVNAMQLLPSSEGNDKEPGAPSDALVVDFNRAKNCYLLSNQLSSLERVLTTCEALEPGKGVQPDPGYAMCSSQSDQRLSEIDRIKGAMSNCSADPSKLKRDYLISLDHSALQGDADAQMCFIALASSDSSFATRIDERIKSYAEAAFSRGDWRIVAELESAMPLSQGVLQKAFGNGVATSYKMNRLLRRAATGPYADILDKESEEFLRAVDPSGNRYIDPDEVGALNQWVEEQYKQHFSRSPELTQKPNLCSLN</sequence>